<sequence>MAAIRAATASALELPAQLVAVSRSLDVSLFLVLSVLWGLSFPAISVGLDSLPPLFFAGLRYDVAAILLLAVAAIRIDGWVPTRRDDLAAIAAGGCFLVAGNGLLFVAQQTVPSGIAAILQSLAPIVTALLAIVLLDEHLTRVGVVGVAIGFVGVGLVISPDPGALLAGDTAARLLVVGQVCSIALGGVLVQRFSPAIDRVALTGWSMAVGALVLHAASEVAGEHLVGEGTNPTAVGAVLYLGVFSTAVAFLIYFAILEKYGAFEVALVSYLVPVVATVAGVFVLGETIGPGAVAGFSLVALGFALLKRNALVDVVDVVAGIRP</sequence>
<dbReference type="GO" id="GO:0016020">
    <property type="term" value="C:membrane"/>
    <property type="evidence" value="ECO:0007669"/>
    <property type="project" value="UniProtKB-SubCell"/>
</dbReference>
<feature type="transmembrane region" description="Helical" evidence="5">
    <location>
        <begin position="142"/>
        <end position="159"/>
    </location>
</feature>
<dbReference type="PANTHER" id="PTHR32322:SF2">
    <property type="entry name" value="EAMA DOMAIN-CONTAINING PROTEIN"/>
    <property type="match status" value="1"/>
</dbReference>
<feature type="transmembrane region" description="Helical" evidence="5">
    <location>
        <begin position="87"/>
        <end position="107"/>
    </location>
</feature>
<dbReference type="SUPFAM" id="SSF103481">
    <property type="entry name" value="Multidrug resistance efflux transporter EmrE"/>
    <property type="match status" value="2"/>
</dbReference>
<feature type="transmembrane region" description="Helical" evidence="5">
    <location>
        <begin position="288"/>
        <end position="306"/>
    </location>
</feature>
<evidence type="ECO:0000256" key="2">
    <source>
        <dbReference type="ARBA" id="ARBA00022692"/>
    </source>
</evidence>
<reference evidence="7 8" key="1">
    <citation type="journal article" date="2014" name="PLoS Genet.">
        <title>Phylogenetically driven sequencing of extremely halophilic archaea reveals strategies for static and dynamic osmo-response.</title>
        <authorList>
            <person name="Becker E.A."/>
            <person name="Seitzer P.M."/>
            <person name="Tritt A."/>
            <person name="Larsen D."/>
            <person name="Krusor M."/>
            <person name="Yao A.I."/>
            <person name="Wu D."/>
            <person name="Madern D."/>
            <person name="Eisen J.A."/>
            <person name="Darling A.E."/>
            <person name="Facciotti M.T."/>
        </authorList>
    </citation>
    <scope>NUCLEOTIDE SEQUENCE [LARGE SCALE GENOMIC DNA]</scope>
    <source>
        <strain evidence="7 8">JCM 14624</strain>
    </source>
</reference>
<feature type="domain" description="EamA" evidence="6">
    <location>
        <begin position="28"/>
        <end position="158"/>
    </location>
</feature>
<evidence type="ECO:0000256" key="4">
    <source>
        <dbReference type="ARBA" id="ARBA00023136"/>
    </source>
</evidence>
<dbReference type="AlphaFoldDB" id="M0BKM1"/>
<dbReference type="STRING" id="1227490.C479_09308"/>
<feature type="transmembrane region" description="Helical" evidence="5">
    <location>
        <begin position="237"/>
        <end position="256"/>
    </location>
</feature>
<dbReference type="InterPro" id="IPR037185">
    <property type="entry name" value="EmrE-like"/>
</dbReference>
<keyword evidence="3 5" id="KW-1133">Transmembrane helix</keyword>
<keyword evidence="4 5" id="KW-0472">Membrane</keyword>
<gene>
    <name evidence="7" type="ORF">C479_09308</name>
</gene>
<evidence type="ECO:0000256" key="1">
    <source>
        <dbReference type="ARBA" id="ARBA00004141"/>
    </source>
</evidence>
<evidence type="ECO:0000259" key="6">
    <source>
        <dbReference type="Pfam" id="PF00892"/>
    </source>
</evidence>
<dbReference type="Proteomes" id="UP000011560">
    <property type="component" value="Unassembled WGS sequence"/>
</dbReference>
<comment type="subcellular location">
    <subcellularLocation>
        <location evidence="1">Membrane</location>
        <topology evidence="1">Multi-pass membrane protein</topology>
    </subcellularLocation>
</comment>
<name>M0BKM1_9EURY</name>
<keyword evidence="8" id="KW-1185">Reference proteome</keyword>
<evidence type="ECO:0000256" key="3">
    <source>
        <dbReference type="ARBA" id="ARBA00022989"/>
    </source>
</evidence>
<feature type="transmembrane region" description="Helical" evidence="5">
    <location>
        <begin position="54"/>
        <end position="75"/>
    </location>
</feature>
<feature type="transmembrane region" description="Helical" evidence="5">
    <location>
        <begin position="263"/>
        <end position="282"/>
    </location>
</feature>
<organism evidence="7 8">
    <name type="scientific">Halovivax asiaticus JCM 14624</name>
    <dbReference type="NCBI Taxonomy" id="1227490"/>
    <lineage>
        <taxon>Archaea</taxon>
        <taxon>Methanobacteriati</taxon>
        <taxon>Methanobacteriota</taxon>
        <taxon>Stenosarchaea group</taxon>
        <taxon>Halobacteria</taxon>
        <taxon>Halobacteriales</taxon>
        <taxon>Natrialbaceae</taxon>
        <taxon>Halovivax</taxon>
    </lineage>
</organism>
<evidence type="ECO:0000313" key="7">
    <source>
        <dbReference type="EMBL" id="ELZ10997.1"/>
    </source>
</evidence>
<feature type="domain" description="EamA" evidence="6">
    <location>
        <begin position="174"/>
        <end position="306"/>
    </location>
</feature>
<accession>M0BKM1</accession>
<evidence type="ECO:0000256" key="5">
    <source>
        <dbReference type="SAM" id="Phobius"/>
    </source>
</evidence>
<dbReference type="PANTHER" id="PTHR32322">
    <property type="entry name" value="INNER MEMBRANE TRANSPORTER"/>
    <property type="match status" value="1"/>
</dbReference>
<dbReference type="EMBL" id="AOIQ01000014">
    <property type="protein sequence ID" value="ELZ10997.1"/>
    <property type="molecule type" value="Genomic_DNA"/>
</dbReference>
<dbReference type="Pfam" id="PF00892">
    <property type="entry name" value="EamA"/>
    <property type="match status" value="2"/>
</dbReference>
<evidence type="ECO:0000313" key="8">
    <source>
        <dbReference type="Proteomes" id="UP000011560"/>
    </source>
</evidence>
<dbReference type="InterPro" id="IPR000620">
    <property type="entry name" value="EamA_dom"/>
</dbReference>
<protein>
    <recommendedName>
        <fullName evidence="6">EamA domain-containing protein</fullName>
    </recommendedName>
</protein>
<keyword evidence="2 5" id="KW-0812">Transmembrane</keyword>
<dbReference type="RefSeq" id="WP_007701321.1">
    <property type="nucleotide sequence ID" value="NZ_AOIQ01000014.1"/>
</dbReference>
<feature type="transmembrane region" description="Helical" evidence="5">
    <location>
        <begin position="197"/>
        <end position="217"/>
    </location>
</feature>
<dbReference type="Gene3D" id="1.10.3730.20">
    <property type="match status" value="2"/>
</dbReference>
<feature type="transmembrane region" description="Helical" evidence="5">
    <location>
        <begin position="27"/>
        <end position="48"/>
    </location>
</feature>
<feature type="transmembrane region" description="Helical" evidence="5">
    <location>
        <begin position="113"/>
        <end position="135"/>
    </location>
</feature>
<feature type="transmembrane region" description="Helical" evidence="5">
    <location>
        <begin position="171"/>
        <end position="190"/>
    </location>
</feature>
<proteinExistence type="predicted"/>
<comment type="caution">
    <text evidence="7">The sequence shown here is derived from an EMBL/GenBank/DDBJ whole genome shotgun (WGS) entry which is preliminary data.</text>
</comment>
<dbReference type="InterPro" id="IPR050638">
    <property type="entry name" value="AA-Vitamin_Transporters"/>
</dbReference>